<reference evidence="7 8" key="1">
    <citation type="submission" date="2016-12" db="EMBL/GenBank/DDBJ databases">
        <title>The draft genome sequence of Actinophytocola sp. 11-183.</title>
        <authorList>
            <person name="Wang W."/>
            <person name="Yuan L."/>
        </authorList>
    </citation>
    <scope>NUCLEOTIDE SEQUENCE [LARGE SCALE GENOMIC DNA]</scope>
    <source>
        <strain evidence="7 8">11-183</strain>
    </source>
</reference>
<dbReference type="STRING" id="1912961.BU204_09880"/>
<evidence type="ECO:0000256" key="3">
    <source>
        <dbReference type="ARBA" id="ARBA00022832"/>
    </source>
</evidence>
<protein>
    <recommendedName>
        <fullName evidence="5">Acyl-CoA synthetase</fullName>
    </recommendedName>
</protein>
<dbReference type="PROSITE" id="PS00455">
    <property type="entry name" value="AMP_BINDING"/>
    <property type="match status" value="1"/>
</dbReference>
<keyword evidence="2 7" id="KW-0436">Ligase</keyword>
<dbReference type="CDD" id="cd05907">
    <property type="entry name" value="VL_LC_FACS_like"/>
    <property type="match status" value="1"/>
</dbReference>
<name>A0A1Q8CU18_9PSEU</name>
<dbReference type="Proteomes" id="UP000185596">
    <property type="component" value="Unassembled WGS sequence"/>
</dbReference>
<evidence type="ECO:0000256" key="5">
    <source>
        <dbReference type="ARBA" id="ARBA00032875"/>
    </source>
</evidence>
<dbReference type="Gene3D" id="3.40.50.12780">
    <property type="entry name" value="N-terminal domain of ligase-like"/>
    <property type="match status" value="2"/>
</dbReference>
<feature type="domain" description="AMP-dependent synthetase/ligase" evidence="6">
    <location>
        <begin position="25"/>
        <end position="427"/>
    </location>
</feature>
<dbReference type="PANTHER" id="PTHR43272:SF32">
    <property type="entry name" value="AMP-DEPENDENT SYNTHETASE_LIGASE DOMAIN-CONTAINING PROTEIN"/>
    <property type="match status" value="1"/>
</dbReference>
<dbReference type="RefSeq" id="WP_075125353.1">
    <property type="nucleotide sequence ID" value="NZ_MSIE01000014.1"/>
</dbReference>
<dbReference type="AlphaFoldDB" id="A0A1Q8CU18"/>
<keyword evidence="4" id="KW-0443">Lipid metabolism</keyword>
<dbReference type="GO" id="GO:0004467">
    <property type="term" value="F:long-chain fatty acid-CoA ligase activity"/>
    <property type="evidence" value="ECO:0007669"/>
    <property type="project" value="TreeGrafter"/>
</dbReference>
<evidence type="ECO:0000256" key="2">
    <source>
        <dbReference type="ARBA" id="ARBA00022598"/>
    </source>
</evidence>
<gene>
    <name evidence="7" type="ORF">BU204_09880</name>
</gene>
<proteinExistence type="inferred from homology"/>
<dbReference type="PRINTS" id="PR00154">
    <property type="entry name" value="AMPBINDING"/>
</dbReference>
<evidence type="ECO:0000313" key="7">
    <source>
        <dbReference type="EMBL" id="OLF17849.1"/>
    </source>
</evidence>
<dbReference type="SUPFAM" id="SSF56801">
    <property type="entry name" value="Acetyl-CoA synthetase-like"/>
    <property type="match status" value="1"/>
</dbReference>
<accession>A0A1Q8CU18</accession>
<dbReference type="InterPro" id="IPR020459">
    <property type="entry name" value="AMP-binding"/>
</dbReference>
<dbReference type="InterPro" id="IPR000873">
    <property type="entry name" value="AMP-dep_synth/lig_dom"/>
</dbReference>
<evidence type="ECO:0000259" key="6">
    <source>
        <dbReference type="Pfam" id="PF00501"/>
    </source>
</evidence>
<evidence type="ECO:0000313" key="8">
    <source>
        <dbReference type="Proteomes" id="UP000185596"/>
    </source>
</evidence>
<comment type="caution">
    <text evidence="7">The sequence shown here is derived from an EMBL/GenBank/DDBJ whole genome shotgun (WGS) entry which is preliminary data.</text>
</comment>
<dbReference type="PANTHER" id="PTHR43272">
    <property type="entry name" value="LONG-CHAIN-FATTY-ACID--COA LIGASE"/>
    <property type="match status" value="1"/>
</dbReference>
<dbReference type="EMBL" id="MSIE01000014">
    <property type="protein sequence ID" value="OLF17849.1"/>
    <property type="molecule type" value="Genomic_DNA"/>
</dbReference>
<dbReference type="InterPro" id="IPR042099">
    <property type="entry name" value="ANL_N_sf"/>
</dbReference>
<comment type="similarity">
    <text evidence="1">Belongs to the ATP-dependent AMP-binding enzyme family.</text>
</comment>
<dbReference type="OrthoDB" id="9803968at2"/>
<evidence type="ECO:0000256" key="4">
    <source>
        <dbReference type="ARBA" id="ARBA00023098"/>
    </source>
</evidence>
<dbReference type="InterPro" id="IPR020845">
    <property type="entry name" value="AMP-binding_CS"/>
</dbReference>
<keyword evidence="8" id="KW-1185">Reference proteome</keyword>
<evidence type="ECO:0000256" key="1">
    <source>
        <dbReference type="ARBA" id="ARBA00006432"/>
    </source>
</evidence>
<dbReference type="GO" id="GO:0016020">
    <property type="term" value="C:membrane"/>
    <property type="evidence" value="ECO:0007669"/>
    <property type="project" value="TreeGrafter"/>
</dbReference>
<sequence length="600" mass="63948">MRELAVPPLATVPDRGGLADIVYTNADEAPNAVSFRRKVGGAWRDVTAAQFLAEVIDVAKGLIAQGVGAGDRVGILSANCYEWTLFDFAVWAAGAVSVPIYVTSSEEQIEWIMSDSGAVAVVVENAALEKKVDAVRGALSDLKQVWRIDGGAVDTLVAAGRETSTEAVEERRRSVVPDDLATIIYTSGTTGRPKGVVLTHRNLFASVGNAVEYLAAMFKGDEATAATPSTLLFLPLAHVFGRMVEVGAVLARATLGHWADVKTLTDNLAEFRPTFILSVPYVLEKVYNGARQKAHVGGKGKIFDAAAATAIAYSEAGGKAGLGLRLKHALFDKLVYSKLRAALGGQVRYAISGGAALGTRLTHFFRGVGIIVLEGYGLTESTAASFVNAPGFYKPGTVGRPLPGTAIRVGEDGEIYLRGEGLFPRYWQNEQATWEAIDGDGWFATGDLGELDSGGFLKITGRKKEILVTSGGKNVAPSVIEDRISAHPLVGQALVVGDGQKYIAALVTIDADYFGYWKTTAGKPEHATVSDLAEDADLVAEIQRAIDEGNLAVSTAESVRKFRILDTEFNPENGYLTPSLKLKRNVIMKDFAADVESLYS</sequence>
<dbReference type="Pfam" id="PF00501">
    <property type="entry name" value="AMP-binding"/>
    <property type="match status" value="1"/>
</dbReference>
<keyword evidence="3" id="KW-0276">Fatty acid metabolism</keyword>
<dbReference type="Pfam" id="PF23562">
    <property type="entry name" value="AMP-binding_C_3"/>
    <property type="match status" value="1"/>
</dbReference>
<organism evidence="7 8">
    <name type="scientific">Actinophytocola xanthii</name>
    <dbReference type="NCBI Taxonomy" id="1912961"/>
    <lineage>
        <taxon>Bacteria</taxon>
        <taxon>Bacillati</taxon>
        <taxon>Actinomycetota</taxon>
        <taxon>Actinomycetes</taxon>
        <taxon>Pseudonocardiales</taxon>
        <taxon>Pseudonocardiaceae</taxon>
    </lineage>
</organism>